<evidence type="ECO:0000256" key="5">
    <source>
        <dbReference type="ARBA" id="ARBA00019827"/>
    </source>
</evidence>
<evidence type="ECO:0000256" key="4">
    <source>
        <dbReference type="ARBA" id="ARBA00018689"/>
    </source>
</evidence>
<accession>A0A0G2FPN5</accession>
<name>A0A0G2FPN5_9PEZI</name>
<keyword evidence="11" id="KW-1185">Reference proteome</keyword>
<keyword evidence="6" id="KW-0698">rRNA processing</keyword>
<dbReference type="GO" id="GO:0000462">
    <property type="term" value="P:maturation of SSU-rRNA from tricistronic rRNA transcript (SSU-rRNA, 5.8S rRNA, LSU-rRNA)"/>
    <property type="evidence" value="ECO:0007669"/>
    <property type="project" value="TreeGrafter"/>
</dbReference>
<feature type="compositionally biased region" description="Basic and acidic residues" evidence="9">
    <location>
        <begin position="208"/>
        <end position="234"/>
    </location>
</feature>
<gene>
    <name evidence="10" type="ORF">UCDDA912_g04088</name>
</gene>
<dbReference type="AlphaFoldDB" id="A0A0G2FPN5"/>
<sequence length="296" mass="34253">MGSKRPHSDVDGASSRHNAPNKRTKQHFQSHKPATPGNSTQLGVSLHEVKRRARNIERRFAKGDDLPADVKQKLERELVKCKAQIDEISHKKRRHDMISKYHRVRFFERKKAERLRKKLKKQADEATDPEEKANIEADLHVADVDYHYTRYFPFLERYESLYTATENSKDDEAEGQPAALRALHSERPPMWKVVEEAMRNGQAALEELQERRPEKSQERPPEKQKSKTVREKPVRPSKPSPVVKPVPTTPKEEEPKKRPEAVPKMEGNRRMRRAKGIFNEKGPAGSDENGESFFDS</sequence>
<feature type="region of interest" description="Disordered" evidence="9">
    <location>
        <begin position="1"/>
        <end position="45"/>
    </location>
</feature>
<dbReference type="EMBL" id="LCUC01000142">
    <property type="protein sequence ID" value="KKY35949.1"/>
    <property type="molecule type" value="Genomic_DNA"/>
</dbReference>
<evidence type="ECO:0000256" key="1">
    <source>
        <dbReference type="ARBA" id="ARBA00002773"/>
    </source>
</evidence>
<evidence type="ECO:0000256" key="7">
    <source>
        <dbReference type="ARBA" id="ARBA00023054"/>
    </source>
</evidence>
<proteinExistence type="inferred from homology"/>
<protein>
    <recommendedName>
        <fullName evidence="4">rRNA-processing protein EFG1</fullName>
    </recommendedName>
    <alternativeName>
        <fullName evidence="5">rRNA-processing protein efg1</fullName>
    </alternativeName>
</protein>
<feature type="compositionally biased region" description="Basic and acidic residues" evidence="9">
    <location>
        <begin position="250"/>
        <end position="269"/>
    </location>
</feature>
<evidence type="ECO:0000313" key="10">
    <source>
        <dbReference type="EMBL" id="KKY35949.1"/>
    </source>
</evidence>
<dbReference type="Pfam" id="PF10153">
    <property type="entry name" value="Efg1"/>
    <property type="match status" value="1"/>
</dbReference>
<evidence type="ECO:0000256" key="2">
    <source>
        <dbReference type="ARBA" id="ARBA00004604"/>
    </source>
</evidence>
<reference evidence="10 11" key="1">
    <citation type="submission" date="2015-05" db="EMBL/GenBank/DDBJ databases">
        <title>Distinctive expansion of gene families associated with plant cell wall degradation and secondary metabolism in the genomes of grapevine trunk pathogens.</title>
        <authorList>
            <person name="Lawrence D.P."/>
            <person name="Travadon R."/>
            <person name="Rolshausen P.E."/>
            <person name="Baumgartner K."/>
        </authorList>
    </citation>
    <scope>NUCLEOTIDE SEQUENCE [LARGE SCALE GENOMIC DNA]</scope>
    <source>
        <strain evidence="10">DA912</strain>
    </source>
</reference>
<dbReference type="InterPro" id="IPR050786">
    <property type="entry name" value="EFG1_rRNA-proc"/>
</dbReference>
<comment type="subcellular location">
    <subcellularLocation>
        <location evidence="2">Nucleus</location>
        <location evidence="2">Nucleolus</location>
    </subcellularLocation>
</comment>
<reference evidence="10 11" key="2">
    <citation type="submission" date="2015-05" db="EMBL/GenBank/DDBJ databases">
        <authorList>
            <person name="Morales-Cruz A."/>
            <person name="Amrine K.C."/>
            <person name="Cantu D."/>
        </authorList>
    </citation>
    <scope>NUCLEOTIDE SEQUENCE [LARGE SCALE GENOMIC DNA]</scope>
    <source>
        <strain evidence="10">DA912</strain>
    </source>
</reference>
<organism evidence="10 11">
    <name type="scientific">Diaporthe ampelina</name>
    <dbReference type="NCBI Taxonomy" id="1214573"/>
    <lineage>
        <taxon>Eukaryota</taxon>
        <taxon>Fungi</taxon>
        <taxon>Dikarya</taxon>
        <taxon>Ascomycota</taxon>
        <taxon>Pezizomycotina</taxon>
        <taxon>Sordariomycetes</taxon>
        <taxon>Sordariomycetidae</taxon>
        <taxon>Diaporthales</taxon>
        <taxon>Diaporthaceae</taxon>
        <taxon>Diaporthe</taxon>
    </lineage>
</organism>
<evidence type="ECO:0000256" key="6">
    <source>
        <dbReference type="ARBA" id="ARBA00022552"/>
    </source>
</evidence>
<comment type="similarity">
    <text evidence="3">Belongs to the EFG1 family.</text>
</comment>
<evidence type="ECO:0000313" key="11">
    <source>
        <dbReference type="Proteomes" id="UP000034680"/>
    </source>
</evidence>
<evidence type="ECO:0000256" key="3">
    <source>
        <dbReference type="ARBA" id="ARBA00006916"/>
    </source>
</evidence>
<keyword evidence="8" id="KW-0539">Nucleus</keyword>
<dbReference type="GO" id="GO:0030688">
    <property type="term" value="C:preribosome, small subunit precursor"/>
    <property type="evidence" value="ECO:0007669"/>
    <property type="project" value="TreeGrafter"/>
</dbReference>
<comment type="caution">
    <text evidence="10">The sequence shown here is derived from an EMBL/GenBank/DDBJ whole genome shotgun (WGS) entry which is preliminary data.</text>
</comment>
<dbReference type="STRING" id="1214573.A0A0G2FPN5"/>
<feature type="compositionally biased region" description="Basic residues" evidence="9">
    <location>
        <begin position="19"/>
        <end position="30"/>
    </location>
</feature>
<dbReference type="Proteomes" id="UP000034680">
    <property type="component" value="Unassembled WGS sequence"/>
</dbReference>
<evidence type="ECO:0000256" key="9">
    <source>
        <dbReference type="SAM" id="MobiDB-lite"/>
    </source>
</evidence>
<feature type="compositionally biased region" description="Basic and acidic residues" evidence="9">
    <location>
        <begin position="1"/>
        <end position="10"/>
    </location>
</feature>
<dbReference type="OrthoDB" id="47732at2759"/>
<keyword evidence="7" id="KW-0175">Coiled coil</keyword>
<dbReference type="PANTHER" id="PTHR33911">
    <property type="entry name" value="RRNA-PROCESSING PROTEIN EFG1"/>
    <property type="match status" value="1"/>
</dbReference>
<comment type="function">
    <text evidence="1">Involved in rRNA processing.</text>
</comment>
<dbReference type="GO" id="GO:0005730">
    <property type="term" value="C:nucleolus"/>
    <property type="evidence" value="ECO:0007669"/>
    <property type="project" value="UniProtKB-SubCell"/>
</dbReference>
<feature type="compositionally biased region" description="Pro residues" evidence="9">
    <location>
        <begin position="236"/>
        <end position="248"/>
    </location>
</feature>
<dbReference type="InterPro" id="IPR019310">
    <property type="entry name" value="Efg1"/>
</dbReference>
<dbReference type="PANTHER" id="PTHR33911:SF1">
    <property type="entry name" value="RRNA-PROCESSING PROTEIN EFG1"/>
    <property type="match status" value="1"/>
</dbReference>
<feature type="region of interest" description="Disordered" evidence="9">
    <location>
        <begin position="166"/>
        <end position="296"/>
    </location>
</feature>
<feature type="compositionally biased region" description="Basic and acidic residues" evidence="9">
    <location>
        <begin position="183"/>
        <end position="198"/>
    </location>
</feature>
<evidence type="ECO:0000256" key="8">
    <source>
        <dbReference type="ARBA" id="ARBA00023242"/>
    </source>
</evidence>